<gene>
    <name evidence="1" type="ORF">CWN47_35460</name>
</gene>
<reference evidence="1 2" key="2">
    <citation type="submission" date="2018-01" db="EMBL/GenBank/DDBJ databases">
        <title>Genomic study of Klebsiella pneumoniae.</title>
        <authorList>
            <person name="Yang Y."/>
            <person name="Bicalho R."/>
        </authorList>
    </citation>
    <scope>NUCLEOTIDE SEQUENCE [LARGE SCALE GENOMIC DNA]</scope>
    <source>
        <strain evidence="1 2">A8</strain>
    </source>
</reference>
<sequence length="100" mass="11645">RLNNDRELERDHLTSLPAMDMEHFMYRQGFDDVYHRVAQIPDNVPMNMRRVITKAIHRSSKPDLAIEVAMEAGRRGVDAVPTLLKKMFSRVLWLARGRAD</sequence>
<dbReference type="Proteomes" id="UP000234412">
    <property type="component" value="Unassembled WGS sequence"/>
</dbReference>
<dbReference type="EMBL" id="PIDP01002285">
    <property type="protein sequence ID" value="PLM81536.1"/>
    <property type="molecule type" value="Genomic_DNA"/>
</dbReference>
<protein>
    <submittedName>
        <fullName evidence="1">ATP-dependent endonuclease</fullName>
    </submittedName>
</protein>
<evidence type="ECO:0000313" key="1">
    <source>
        <dbReference type="EMBL" id="PLM81536.1"/>
    </source>
</evidence>
<feature type="non-terminal residue" evidence="1">
    <location>
        <position position="1"/>
    </location>
</feature>
<dbReference type="AlphaFoldDB" id="A0A2N4YPS6"/>
<evidence type="ECO:0000313" key="2">
    <source>
        <dbReference type="Proteomes" id="UP000234412"/>
    </source>
</evidence>
<keyword evidence="1" id="KW-0378">Hydrolase</keyword>
<name>A0A2N4YPS6_KLEVA</name>
<organism evidence="1 2">
    <name type="scientific">Klebsiella variicola</name>
    <dbReference type="NCBI Taxonomy" id="244366"/>
    <lineage>
        <taxon>Bacteria</taxon>
        <taxon>Pseudomonadati</taxon>
        <taxon>Pseudomonadota</taxon>
        <taxon>Gammaproteobacteria</taxon>
        <taxon>Enterobacterales</taxon>
        <taxon>Enterobacteriaceae</taxon>
        <taxon>Klebsiella/Raoultella group</taxon>
        <taxon>Klebsiella</taxon>
        <taxon>Klebsiella pneumoniae complex</taxon>
    </lineage>
</organism>
<comment type="caution">
    <text evidence="1">The sequence shown here is derived from an EMBL/GenBank/DDBJ whole genome shotgun (WGS) entry which is preliminary data.</text>
</comment>
<accession>A0A2N4YPS6</accession>
<dbReference type="GO" id="GO:0004519">
    <property type="term" value="F:endonuclease activity"/>
    <property type="evidence" value="ECO:0007669"/>
    <property type="project" value="UniProtKB-KW"/>
</dbReference>
<reference evidence="1 2" key="1">
    <citation type="submission" date="2017-11" db="EMBL/GenBank/DDBJ databases">
        <authorList>
            <person name="Han C.G."/>
        </authorList>
    </citation>
    <scope>NUCLEOTIDE SEQUENCE [LARGE SCALE GENOMIC DNA]</scope>
    <source>
        <strain evidence="1 2">A8</strain>
    </source>
</reference>
<keyword evidence="1" id="KW-0540">Nuclease</keyword>
<keyword evidence="1" id="KW-0255">Endonuclease</keyword>
<proteinExistence type="predicted"/>